<dbReference type="PANTHER" id="PTHR42734">
    <property type="entry name" value="METAL TRANSPORT SYSTEM ATP-BINDING PROTEIN TM_0124-RELATED"/>
    <property type="match status" value="1"/>
</dbReference>
<dbReference type="InterPro" id="IPR003439">
    <property type="entry name" value="ABC_transporter-like_ATP-bd"/>
</dbReference>
<dbReference type="EMBL" id="SIJB01000022">
    <property type="protein sequence ID" value="NBI29126.1"/>
    <property type="molecule type" value="Genomic_DNA"/>
</dbReference>
<keyword evidence="4 6" id="KW-0067">ATP-binding</keyword>
<gene>
    <name evidence="6" type="ORF">ERL59_09155</name>
</gene>
<keyword evidence="7" id="KW-1185">Reference proteome</keyword>
<dbReference type="InterPro" id="IPR027417">
    <property type="entry name" value="P-loop_NTPase"/>
</dbReference>
<dbReference type="PROSITE" id="PS50893">
    <property type="entry name" value="ABC_TRANSPORTER_2"/>
    <property type="match status" value="1"/>
</dbReference>
<name>A0A6N9Q2W5_9BACL</name>
<evidence type="ECO:0000313" key="7">
    <source>
        <dbReference type="Proteomes" id="UP000448943"/>
    </source>
</evidence>
<comment type="caution">
    <text evidence="6">The sequence shown here is derived from an EMBL/GenBank/DDBJ whole genome shotgun (WGS) entry which is preliminary data.</text>
</comment>
<proteinExistence type="inferred from homology"/>
<dbReference type="InterPro" id="IPR050153">
    <property type="entry name" value="Metal_Ion_Import_ABC"/>
</dbReference>
<dbReference type="Pfam" id="PF00005">
    <property type="entry name" value="ABC_tran"/>
    <property type="match status" value="1"/>
</dbReference>
<feature type="domain" description="ABC transporter" evidence="5">
    <location>
        <begin position="17"/>
        <end position="253"/>
    </location>
</feature>
<keyword evidence="2" id="KW-0813">Transport</keyword>
<accession>A0A6N9Q2W5</accession>
<dbReference type="OrthoDB" id="9806726at2"/>
<dbReference type="RefSeq" id="WP_160645932.1">
    <property type="nucleotide sequence ID" value="NZ_SIJB01000022.1"/>
</dbReference>
<dbReference type="FunFam" id="3.40.50.300:FF:000134">
    <property type="entry name" value="Iron-enterobactin ABC transporter ATP-binding protein"/>
    <property type="match status" value="1"/>
</dbReference>
<organism evidence="6 7">
    <name type="scientific">Chengkuizengella marina</name>
    <dbReference type="NCBI Taxonomy" id="2507566"/>
    <lineage>
        <taxon>Bacteria</taxon>
        <taxon>Bacillati</taxon>
        <taxon>Bacillota</taxon>
        <taxon>Bacilli</taxon>
        <taxon>Bacillales</taxon>
        <taxon>Paenibacillaceae</taxon>
        <taxon>Chengkuizengella</taxon>
    </lineage>
</organism>
<dbReference type="CDD" id="cd03235">
    <property type="entry name" value="ABC_Metallic_Cations"/>
    <property type="match status" value="1"/>
</dbReference>
<dbReference type="GO" id="GO:0005524">
    <property type="term" value="F:ATP binding"/>
    <property type="evidence" value="ECO:0007669"/>
    <property type="project" value="UniProtKB-KW"/>
</dbReference>
<evidence type="ECO:0000313" key="6">
    <source>
        <dbReference type="EMBL" id="NBI29126.1"/>
    </source>
</evidence>
<evidence type="ECO:0000256" key="4">
    <source>
        <dbReference type="ARBA" id="ARBA00022840"/>
    </source>
</evidence>
<dbReference type="Proteomes" id="UP000448943">
    <property type="component" value="Unassembled WGS sequence"/>
</dbReference>
<dbReference type="Gene3D" id="3.40.50.300">
    <property type="entry name" value="P-loop containing nucleotide triphosphate hydrolases"/>
    <property type="match status" value="1"/>
</dbReference>
<protein>
    <submittedName>
        <fullName evidence="6">Metal ABC transporter ATP-binding protein</fullName>
    </submittedName>
</protein>
<dbReference type="GO" id="GO:0016887">
    <property type="term" value="F:ATP hydrolysis activity"/>
    <property type="evidence" value="ECO:0007669"/>
    <property type="project" value="InterPro"/>
</dbReference>
<dbReference type="AlphaFoldDB" id="A0A6N9Q2W5"/>
<dbReference type="InterPro" id="IPR017871">
    <property type="entry name" value="ABC_transporter-like_CS"/>
</dbReference>
<sequence>MNELNNNRFDHCHECIISIEDVSFYYENKTPVIQNLNFKIFERDFVGLIGSNGAGKSTLLKMLVGLIKPVSGNIRLFDQPISEFRDWDRIGYVPQKNAMNPFFPATVKEIVLSGLYGKKKMFKRLTKRELEKCDDSLQALGIEKLAHRRIGNLSGGQQQRAFLARALINNPDLLILDEPMVGIDAETQESFFHMIQHMHKQHNITFLMVSHDVDMMYSYLGHEAIHTSGKLKFYVKHSHDLEDCVETDLTHSLKGFIKGEALKI</sequence>
<dbReference type="PANTHER" id="PTHR42734:SF17">
    <property type="entry name" value="METAL TRANSPORT SYSTEM ATP-BINDING PROTEIN TM_0124-RELATED"/>
    <property type="match status" value="1"/>
</dbReference>
<reference evidence="6 7" key="1">
    <citation type="submission" date="2019-01" db="EMBL/GenBank/DDBJ databases">
        <title>Chengkuizengella sp. nov., isolated from deep-sea sediment of East Pacific Ocean.</title>
        <authorList>
            <person name="Yang J."/>
            <person name="Lai Q."/>
            <person name="Shao Z."/>
        </authorList>
    </citation>
    <scope>NUCLEOTIDE SEQUENCE [LARGE SCALE GENOMIC DNA]</scope>
    <source>
        <strain evidence="6 7">YPA3-1-1</strain>
    </source>
</reference>
<dbReference type="SUPFAM" id="SSF52540">
    <property type="entry name" value="P-loop containing nucleoside triphosphate hydrolases"/>
    <property type="match status" value="1"/>
</dbReference>
<dbReference type="SMART" id="SM00382">
    <property type="entry name" value="AAA"/>
    <property type="match status" value="1"/>
</dbReference>
<comment type="similarity">
    <text evidence="1">Belongs to the ABC transporter superfamily.</text>
</comment>
<dbReference type="PROSITE" id="PS00211">
    <property type="entry name" value="ABC_TRANSPORTER_1"/>
    <property type="match status" value="1"/>
</dbReference>
<dbReference type="InterPro" id="IPR003593">
    <property type="entry name" value="AAA+_ATPase"/>
</dbReference>
<evidence type="ECO:0000256" key="1">
    <source>
        <dbReference type="ARBA" id="ARBA00005417"/>
    </source>
</evidence>
<keyword evidence="3" id="KW-0547">Nucleotide-binding</keyword>
<evidence type="ECO:0000256" key="2">
    <source>
        <dbReference type="ARBA" id="ARBA00022448"/>
    </source>
</evidence>
<evidence type="ECO:0000256" key="3">
    <source>
        <dbReference type="ARBA" id="ARBA00022741"/>
    </source>
</evidence>
<evidence type="ECO:0000259" key="5">
    <source>
        <dbReference type="PROSITE" id="PS50893"/>
    </source>
</evidence>